<evidence type="ECO:0000313" key="5">
    <source>
        <dbReference type="EMBL" id="MFC4632511.1"/>
    </source>
</evidence>
<dbReference type="RefSeq" id="WP_379976711.1">
    <property type="nucleotide sequence ID" value="NZ_JBHSFV010000001.1"/>
</dbReference>
<proteinExistence type="predicted"/>
<accession>A0ABV9HSA7</accession>
<evidence type="ECO:0000256" key="1">
    <source>
        <dbReference type="ARBA" id="ARBA00004196"/>
    </source>
</evidence>
<comment type="subcellular location">
    <subcellularLocation>
        <location evidence="1">Cell envelope</location>
    </subcellularLocation>
</comment>
<dbReference type="InterPro" id="IPR058792">
    <property type="entry name" value="Beta-barrel_RND_2"/>
</dbReference>
<name>A0ABV9HSA7_9FLAO</name>
<dbReference type="InterPro" id="IPR050465">
    <property type="entry name" value="UPF0194_transport"/>
</dbReference>
<protein>
    <submittedName>
        <fullName evidence="5">Efflux RND transporter periplasmic adaptor subunit</fullName>
    </submittedName>
</protein>
<feature type="coiled-coil region" evidence="3">
    <location>
        <begin position="154"/>
        <end position="181"/>
    </location>
</feature>
<evidence type="ECO:0000259" key="4">
    <source>
        <dbReference type="Pfam" id="PF25954"/>
    </source>
</evidence>
<organism evidence="5 6">
    <name type="scientific">Dokdonia ponticola</name>
    <dbReference type="NCBI Taxonomy" id="2041041"/>
    <lineage>
        <taxon>Bacteria</taxon>
        <taxon>Pseudomonadati</taxon>
        <taxon>Bacteroidota</taxon>
        <taxon>Flavobacteriia</taxon>
        <taxon>Flavobacteriales</taxon>
        <taxon>Flavobacteriaceae</taxon>
        <taxon>Dokdonia</taxon>
    </lineage>
</organism>
<evidence type="ECO:0000256" key="2">
    <source>
        <dbReference type="ARBA" id="ARBA00023054"/>
    </source>
</evidence>
<dbReference type="Gene3D" id="2.40.30.170">
    <property type="match status" value="1"/>
</dbReference>
<evidence type="ECO:0000313" key="6">
    <source>
        <dbReference type="Proteomes" id="UP001596043"/>
    </source>
</evidence>
<gene>
    <name evidence="5" type="ORF">ACFO3O_01225</name>
</gene>
<reference evidence="6" key="1">
    <citation type="journal article" date="2019" name="Int. J. Syst. Evol. Microbiol.">
        <title>The Global Catalogue of Microorganisms (GCM) 10K type strain sequencing project: providing services to taxonomists for standard genome sequencing and annotation.</title>
        <authorList>
            <consortium name="The Broad Institute Genomics Platform"/>
            <consortium name="The Broad Institute Genome Sequencing Center for Infectious Disease"/>
            <person name="Wu L."/>
            <person name="Ma J."/>
        </authorList>
    </citation>
    <scope>NUCLEOTIDE SEQUENCE [LARGE SCALE GENOMIC DNA]</scope>
    <source>
        <strain evidence="6">YJ-61-S</strain>
    </source>
</reference>
<keyword evidence="2 3" id="KW-0175">Coiled coil</keyword>
<dbReference type="EMBL" id="JBHSFV010000001">
    <property type="protein sequence ID" value="MFC4632511.1"/>
    <property type="molecule type" value="Genomic_DNA"/>
</dbReference>
<dbReference type="Proteomes" id="UP001596043">
    <property type="component" value="Unassembled WGS sequence"/>
</dbReference>
<sequence>MNIYKKIGIILLLFSNFSCSKNEDKILPERRNLTESVYSSAIVQPDSLYRVYSAVAGLLEKNLVDEGELVSKNQALIQVINNAPKLNMQNAKFALDLAKEKYNGTAAILNGIKDEIDAAQITLKNDSINYYRQKNLWEQNIGSKVEYDAKKLHYELSQNKLKLVKNTYDRTEKELQTAVKQANNSYQTSLIVNKDFTVKSAINGKVYALYKEPGEIVNTMEALAAVGSASDFILELLVDEVDIVKIAVGQKILITLDAYRGEVFTGKVSKIYPQKDERNQTFTIEALFDNPPETLYPGLSGEANIIISKKEEALTIPKSYIVDDTKVITDDGVIGITIGLQNMEFVEILSGITEDTYVHKPKE</sequence>
<dbReference type="Pfam" id="PF25954">
    <property type="entry name" value="Beta-barrel_RND_2"/>
    <property type="match status" value="1"/>
</dbReference>
<feature type="domain" description="CusB-like beta-barrel" evidence="4">
    <location>
        <begin position="237"/>
        <end position="304"/>
    </location>
</feature>
<comment type="caution">
    <text evidence="5">The sequence shown here is derived from an EMBL/GenBank/DDBJ whole genome shotgun (WGS) entry which is preliminary data.</text>
</comment>
<dbReference type="PANTHER" id="PTHR32347:SF23">
    <property type="entry name" value="BLL5650 PROTEIN"/>
    <property type="match status" value="1"/>
</dbReference>
<keyword evidence="6" id="KW-1185">Reference proteome</keyword>
<dbReference type="SUPFAM" id="SSF111369">
    <property type="entry name" value="HlyD-like secretion proteins"/>
    <property type="match status" value="1"/>
</dbReference>
<dbReference type="PANTHER" id="PTHR32347">
    <property type="entry name" value="EFFLUX SYSTEM COMPONENT YKNX-RELATED"/>
    <property type="match status" value="1"/>
</dbReference>
<evidence type="ECO:0000256" key="3">
    <source>
        <dbReference type="SAM" id="Coils"/>
    </source>
</evidence>